<dbReference type="VEuPathDB" id="FungiDB:ASPVEDRAFT_33563"/>
<dbReference type="GeneID" id="63726263"/>
<dbReference type="EMBL" id="KV878137">
    <property type="protein sequence ID" value="OJJ07337.1"/>
    <property type="molecule type" value="Genomic_DNA"/>
</dbReference>
<feature type="chain" id="PRO_5013358649" description="Secreted protein" evidence="1">
    <location>
        <begin position="22"/>
        <end position="138"/>
    </location>
</feature>
<protein>
    <recommendedName>
        <fullName evidence="4">Secreted protein</fullName>
    </recommendedName>
</protein>
<accession>A0A1L9Q0Q2</accession>
<evidence type="ECO:0000313" key="3">
    <source>
        <dbReference type="Proteomes" id="UP000184073"/>
    </source>
</evidence>
<gene>
    <name evidence="2" type="ORF">ASPVEDRAFT_33563</name>
</gene>
<keyword evidence="3" id="KW-1185">Reference proteome</keyword>
<evidence type="ECO:0000256" key="1">
    <source>
        <dbReference type="SAM" id="SignalP"/>
    </source>
</evidence>
<dbReference type="AlphaFoldDB" id="A0A1L9Q0Q2"/>
<dbReference type="STRING" id="1036611.A0A1L9Q0Q2"/>
<sequence length="138" mass="15705">MVTRSWSSTMLWIVFLLGAVASPTSDPYEPLSITVWESTGCTGTNVITTFDPLRQPYGQDTQTPLVGRSMKLSRPLSKHEQLDISSTDSMGYWESHPEYRVTSCYIFLRSYFASDKMTECVDTLGFMCLRLWHNDGLE</sequence>
<keyword evidence="1" id="KW-0732">Signal</keyword>
<dbReference type="Proteomes" id="UP000184073">
    <property type="component" value="Unassembled WGS sequence"/>
</dbReference>
<dbReference type="RefSeq" id="XP_040673099.1">
    <property type="nucleotide sequence ID" value="XM_040810752.1"/>
</dbReference>
<feature type="signal peptide" evidence="1">
    <location>
        <begin position="1"/>
        <end position="21"/>
    </location>
</feature>
<evidence type="ECO:0008006" key="4">
    <source>
        <dbReference type="Google" id="ProtNLM"/>
    </source>
</evidence>
<proteinExistence type="predicted"/>
<reference evidence="3" key="1">
    <citation type="journal article" date="2017" name="Genome Biol.">
        <title>Comparative genomics reveals high biological diversity and specific adaptations in the industrially and medically important fungal genus Aspergillus.</title>
        <authorList>
            <person name="de Vries R.P."/>
            <person name="Riley R."/>
            <person name="Wiebenga A."/>
            <person name="Aguilar-Osorio G."/>
            <person name="Amillis S."/>
            <person name="Uchima C.A."/>
            <person name="Anderluh G."/>
            <person name="Asadollahi M."/>
            <person name="Askin M."/>
            <person name="Barry K."/>
            <person name="Battaglia E."/>
            <person name="Bayram O."/>
            <person name="Benocci T."/>
            <person name="Braus-Stromeyer S.A."/>
            <person name="Caldana C."/>
            <person name="Canovas D."/>
            <person name="Cerqueira G.C."/>
            <person name="Chen F."/>
            <person name="Chen W."/>
            <person name="Choi C."/>
            <person name="Clum A."/>
            <person name="Dos Santos R.A."/>
            <person name="Damasio A.R."/>
            <person name="Diallinas G."/>
            <person name="Emri T."/>
            <person name="Fekete E."/>
            <person name="Flipphi M."/>
            <person name="Freyberg S."/>
            <person name="Gallo A."/>
            <person name="Gournas C."/>
            <person name="Habgood R."/>
            <person name="Hainaut M."/>
            <person name="Harispe M.L."/>
            <person name="Henrissat B."/>
            <person name="Hilden K.S."/>
            <person name="Hope R."/>
            <person name="Hossain A."/>
            <person name="Karabika E."/>
            <person name="Karaffa L."/>
            <person name="Karanyi Z."/>
            <person name="Krasevec N."/>
            <person name="Kuo A."/>
            <person name="Kusch H."/>
            <person name="LaButti K."/>
            <person name="Lagendijk E.L."/>
            <person name="Lapidus A."/>
            <person name="Levasseur A."/>
            <person name="Lindquist E."/>
            <person name="Lipzen A."/>
            <person name="Logrieco A.F."/>
            <person name="MacCabe A."/>
            <person name="Maekelae M.R."/>
            <person name="Malavazi I."/>
            <person name="Melin P."/>
            <person name="Meyer V."/>
            <person name="Mielnichuk N."/>
            <person name="Miskei M."/>
            <person name="Molnar A.P."/>
            <person name="Mule G."/>
            <person name="Ngan C.Y."/>
            <person name="Orejas M."/>
            <person name="Orosz E."/>
            <person name="Ouedraogo J.P."/>
            <person name="Overkamp K.M."/>
            <person name="Park H.-S."/>
            <person name="Perrone G."/>
            <person name="Piumi F."/>
            <person name="Punt P.J."/>
            <person name="Ram A.F."/>
            <person name="Ramon A."/>
            <person name="Rauscher S."/>
            <person name="Record E."/>
            <person name="Riano-Pachon D.M."/>
            <person name="Robert V."/>
            <person name="Roehrig J."/>
            <person name="Ruller R."/>
            <person name="Salamov A."/>
            <person name="Salih N.S."/>
            <person name="Samson R.A."/>
            <person name="Sandor E."/>
            <person name="Sanguinetti M."/>
            <person name="Schuetze T."/>
            <person name="Sepcic K."/>
            <person name="Shelest E."/>
            <person name="Sherlock G."/>
            <person name="Sophianopoulou V."/>
            <person name="Squina F.M."/>
            <person name="Sun H."/>
            <person name="Susca A."/>
            <person name="Todd R.B."/>
            <person name="Tsang A."/>
            <person name="Unkles S.E."/>
            <person name="van de Wiele N."/>
            <person name="van Rossen-Uffink D."/>
            <person name="Oliveira J.V."/>
            <person name="Vesth T.C."/>
            <person name="Visser J."/>
            <person name="Yu J.-H."/>
            <person name="Zhou M."/>
            <person name="Andersen M.R."/>
            <person name="Archer D.B."/>
            <person name="Baker S.E."/>
            <person name="Benoit I."/>
            <person name="Brakhage A.A."/>
            <person name="Braus G.H."/>
            <person name="Fischer R."/>
            <person name="Frisvad J.C."/>
            <person name="Goldman G.H."/>
            <person name="Houbraken J."/>
            <person name="Oakley B."/>
            <person name="Pocsi I."/>
            <person name="Scazzocchio C."/>
            <person name="Seiboth B."/>
            <person name="vanKuyk P.A."/>
            <person name="Wortman J."/>
            <person name="Dyer P.S."/>
            <person name="Grigoriev I.V."/>
        </authorList>
    </citation>
    <scope>NUCLEOTIDE SEQUENCE [LARGE SCALE GENOMIC DNA]</scope>
    <source>
        <strain evidence="3">CBS 583.65</strain>
    </source>
</reference>
<evidence type="ECO:0000313" key="2">
    <source>
        <dbReference type="EMBL" id="OJJ07337.1"/>
    </source>
</evidence>
<dbReference type="OrthoDB" id="10311207at2759"/>
<organism evidence="2 3">
    <name type="scientific">Aspergillus versicolor CBS 583.65</name>
    <dbReference type="NCBI Taxonomy" id="1036611"/>
    <lineage>
        <taxon>Eukaryota</taxon>
        <taxon>Fungi</taxon>
        <taxon>Dikarya</taxon>
        <taxon>Ascomycota</taxon>
        <taxon>Pezizomycotina</taxon>
        <taxon>Eurotiomycetes</taxon>
        <taxon>Eurotiomycetidae</taxon>
        <taxon>Eurotiales</taxon>
        <taxon>Aspergillaceae</taxon>
        <taxon>Aspergillus</taxon>
        <taxon>Aspergillus subgen. Nidulantes</taxon>
    </lineage>
</organism>
<name>A0A1L9Q0Q2_ASPVE</name>